<evidence type="ECO:0000313" key="2">
    <source>
        <dbReference type="EMBL" id="OGC32903.1"/>
    </source>
</evidence>
<dbReference type="AlphaFoldDB" id="A0A1F4TLG3"/>
<feature type="chain" id="PRO_5009514581" evidence="1">
    <location>
        <begin position="24"/>
        <end position="381"/>
    </location>
</feature>
<protein>
    <submittedName>
        <fullName evidence="2">Uncharacterized protein</fullName>
    </submittedName>
</protein>
<dbReference type="SUPFAM" id="SSF51004">
    <property type="entry name" value="C-terminal (heme d1) domain of cytochrome cd1-nitrite reductase"/>
    <property type="match status" value="1"/>
</dbReference>
<evidence type="ECO:0000313" key="3">
    <source>
        <dbReference type="Proteomes" id="UP000177309"/>
    </source>
</evidence>
<dbReference type="EMBL" id="MEUI01000042">
    <property type="protein sequence ID" value="OGC32903.1"/>
    <property type="molecule type" value="Genomic_DNA"/>
</dbReference>
<name>A0A1F4TLG3_UNCSA</name>
<dbReference type="InterPro" id="IPR051200">
    <property type="entry name" value="Host-pathogen_enzymatic-act"/>
</dbReference>
<comment type="caution">
    <text evidence="2">The sequence shown here is derived from an EMBL/GenBank/DDBJ whole genome shotgun (WGS) entry which is preliminary data.</text>
</comment>
<accession>A0A1F4TLG3</accession>
<reference evidence="2 3" key="1">
    <citation type="journal article" date="2016" name="Nat. Commun.">
        <title>Thousands of microbial genomes shed light on interconnected biogeochemical processes in an aquifer system.</title>
        <authorList>
            <person name="Anantharaman K."/>
            <person name="Brown C.T."/>
            <person name="Hug L.A."/>
            <person name="Sharon I."/>
            <person name="Castelle C.J."/>
            <person name="Probst A.J."/>
            <person name="Thomas B.C."/>
            <person name="Singh A."/>
            <person name="Wilkins M.J."/>
            <person name="Karaoz U."/>
            <person name="Brodie E.L."/>
            <person name="Williams K.H."/>
            <person name="Hubbard S.S."/>
            <person name="Banfield J.F."/>
        </authorList>
    </citation>
    <scope>NUCLEOTIDE SEQUENCE [LARGE SCALE GENOMIC DNA]</scope>
</reference>
<dbReference type="PANTHER" id="PTHR47197">
    <property type="entry name" value="PROTEIN NIRF"/>
    <property type="match status" value="1"/>
</dbReference>
<organism evidence="2 3">
    <name type="scientific">candidate division WOR-1 bacterium RIFOXYC2_FULL_41_25</name>
    <dbReference type="NCBI Taxonomy" id="1802586"/>
    <lineage>
        <taxon>Bacteria</taxon>
        <taxon>Bacillati</taxon>
        <taxon>Saganbacteria</taxon>
    </lineage>
</organism>
<dbReference type="InterPro" id="IPR015943">
    <property type="entry name" value="WD40/YVTN_repeat-like_dom_sf"/>
</dbReference>
<feature type="signal peptide" evidence="1">
    <location>
        <begin position="1"/>
        <end position="23"/>
    </location>
</feature>
<dbReference type="Proteomes" id="UP000177309">
    <property type="component" value="Unassembled WGS sequence"/>
</dbReference>
<gene>
    <name evidence="2" type="ORF">A2462_00710</name>
</gene>
<dbReference type="InterPro" id="IPR011048">
    <property type="entry name" value="Haem_d1_sf"/>
</dbReference>
<dbReference type="PANTHER" id="PTHR47197:SF3">
    <property type="entry name" value="DIHYDRO-HEME D1 DEHYDROGENASE"/>
    <property type="match status" value="1"/>
</dbReference>
<keyword evidence="1" id="KW-0732">Signal</keyword>
<evidence type="ECO:0000256" key="1">
    <source>
        <dbReference type="SAM" id="SignalP"/>
    </source>
</evidence>
<dbReference type="Gene3D" id="2.130.10.10">
    <property type="entry name" value="YVTN repeat-like/Quinoprotein amine dehydrogenase"/>
    <property type="match status" value="1"/>
</dbReference>
<sequence>MKQNRLFIFCCCLLVFMATSVPASPGRFAYVLRYDHDDKGAHEFLVKFDVNKDEIVRNIPLPLNSGYNNFLIDEQVGCFIAKYRTPWRYGREVLYFDPEKKKIDTFISFKDLWGPRYMILTEKDLIVEVRGNDESRLKSGIVFIDRKSKKVVKRLFIRENEPSFSQANINDLFFDGKNLLFFSSFYIMKDKNNNIDFSKDAVGDVYVVDVRKKEIVKILNIPHDYKTIDGVCSVGDKVYVAAAAKGERSLDGWVPPNEELLVYSFETGKLIKKIKIDGHPYKLTCDQSVGKLYVQHMDDKVARNTVEVIDIKTDKVINRLKIPSQLMFSVVKPGKMYITVGKMMLTPSRTAPALLVLDTKTDKIIKKFPGAYYGISEDARH</sequence>
<proteinExistence type="predicted"/>